<organism evidence="3 4">
    <name type="scientific">Algibacter aquimarinus</name>
    <dbReference type="NCBI Taxonomy" id="1136748"/>
    <lineage>
        <taxon>Bacteria</taxon>
        <taxon>Pseudomonadati</taxon>
        <taxon>Bacteroidota</taxon>
        <taxon>Flavobacteriia</taxon>
        <taxon>Flavobacteriales</taxon>
        <taxon>Flavobacteriaceae</taxon>
        <taxon>Algibacter</taxon>
    </lineage>
</organism>
<feature type="transmembrane region" description="Helical" evidence="1">
    <location>
        <begin position="49"/>
        <end position="67"/>
    </location>
</feature>
<feature type="transmembrane region" description="Helical" evidence="1">
    <location>
        <begin position="123"/>
        <end position="146"/>
    </location>
</feature>
<protein>
    <recommendedName>
        <fullName evidence="2">CAAX prenyl protease 2/Lysostaphin resistance protein A-like domain-containing protein</fullName>
    </recommendedName>
</protein>
<evidence type="ECO:0000313" key="3">
    <source>
        <dbReference type="EMBL" id="GAA4960296.1"/>
    </source>
</evidence>
<keyword evidence="1" id="KW-0812">Transmembrane</keyword>
<dbReference type="Proteomes" id="UP001501692">
    <property type="component" value="Unassembled WGS sequence"/>
</dbReference>
<keyword evidence="4" id="KW-1185">Reference proteome</keyword>
<keyword evidence="1" id="KW-1133">Transmembrane helix</keyword>
<name>A0ABP9H363_9FLAO</name>
<feature type="transmembrane region" description="Helical" evidence="1">
    <location>
        <begin position="197"/>
        <end position="216"/>
    </location>
</feature>
<evidence type="ECO:0000256" key="1">
    <source>
        <dbReference type="SAM" id="Phobius"/>
    </source>
</evidence>
<reference evidence="4" key="1">
    <citation type="journal article" date="2019" name="Int. J. Syst. Evol. Microbiol.">
        <title>The Global Catalogue of Microorganisms (GCM) 10K type strain sequencing project: providing services to taxonomists for standard genome sequencing and annotation.</title>
        <authorList>
            <consortium name="The Broad Institute Genomics Platform"/>
            <consortium name="The Broad Institute Genome Sequencing Center for Infectious Disease"/>
            <person name="Wu L."/>
            <person name="Ma J."/>
        </authorList>
    </citation>
    <scope>NUCLEOTIDE SEQUENCE [LARGE SCALE GENOMIC DNA]</scope>
    <source>
        <strain evidence="4">JCM 18287</strain>
    </source>
</reference>
<dbReference type="EMBL" id="BAABJK010000003">
    <property type="protein sequence ID" value="GAA4960296.1"/>
    <property type="molecule type" value="Genomic_DNA"/>
</dbReference>
<feature type="transmembrane region" description="Helical" evidence="1">
    <location>
        <begin position="158"/>
        <end position="191"/>
    </location>
</feature>
<dbReference type="RefSeq" id="WP_345164244.1">
    <property type="nucleotide sequence ID" value="NZ_BAABJK010000003.1"/>
</dbReference>
<accession>A0ABP9H363</accession>
<evidence type="ECO:0000259" key="2">
    <source>
        <dbReference type="Pfam" id="PF02517"/>
    </source>
</evidence>
<keyword evidence="1" id="KW-0472">Membrane</keyword>
<feature type="transmembrane region" description="Helical" evidence="1">
    <location>
        <begin position="88"/>
        <end position="111"/>
    </location>
</feature>
<proteinExistence type="predicted"/>
<gene>
    <name evidence="3" type="ORF">GCM10023315_05280</name>
</gene>
<sequence>MKSLLTKDLLKFSEENLTPLISDKRRLLEILAVVLTAVGKFVFMDYLTWRLPFVVFAIIAWGVYIFYRYKRENNILKYWGFRTDNFRASIKIMLPFGIISVISFITIGYFLDTINITWHVLPLLITYPIWGTIQQFLTIGLIAGNLNHLKSIKLNKILIIISTAILFSVVHFPSIWLMFGTFILALFYGFIYLKKKNIYAMGVFHGWLGALFYYTVVNRDPFQEIFLKFLN</sequence>
<feature type="domain" description="CAAX prenyl protease 2/Lysostaphin resistance protein A-like" evidence="2">
    <location>
        <begin position="119"/>
        <end position="207"/>
    </location>
</feature>
<dbReference type="Pfam" id="PF02517">
    <property type="entry name" value="Rce1-like"/>
    <property type="match status" value="1"/>
</dbReference>
<dbReference type="InterPro" id="IPR003675">
    <property type="entry name" value="Rce1/LyrA-like_dom"/>
</dbReference>
<evidence type="ECO:0000313" key="4">
    <source>
        <dbReference type="Proteomes" id="UP001501692"/>
    </source>
</evidence>
<comment type="caution">
    <text evidence="3">The sequence shown here is derived from an EMBL/GenBank/DDBJ whole genome shotgun (WGS) entry which is preliminary data.</text>
</comment>